<dbReference type="Gene3D" id="3.40.50.1820">
    <property type="entry name" value="alpha/beta hydrolase"/>
    <property type="match status" value="1"/>
</dbReference>
<dbReference type="EC" id="3.4.19.1" evidence="5"/>
<keyword evidence="11" id="KW-1185">Reference proteome</keyword>
<feature type="domain" description="Acylamino-acid-releasing enzyme N-terminal" evidence="9">
    <location>
        <begin position="52"/>
        <end position="433"/>
    </location>
</feature>
<dbReference type="GO" id="GO:0005737">
    <property type="term" value="C:cytoplasm"/>
    <property type="evidence" value="ECO:0007669"/>
    <property type="project" value="UniProtKB-SubCell"/>
</dbReference>
<organism evidence="10 11">
    <name type="scientific">Ceutorhynchus assimilis</name>
    <name type="common">cabbage seed weevil</name>
    <dbReference type="NCBI Taxonomy" id="467358"/>
    <lineage>
        <taxon>Eukaryota</taxon>
        <taxon>Metazoa</taxon>
        <taxon>Ecdysozoa</taxon>
        <taxon>Arthropoda</taxon>
        <taxon>Hexapoda</taxon>
        <taxon>Insecta</taxon>
        <taxon>Pterygota</taxon>
        <taxon>Neoptera</taxon>
        <taxon>Endopterygota</taxon>
        <taxon>Coleoptera</taxon>
        <taxon>Polyphaga</taxon>
        <taxon>Cucujiformia</taxon>
        <taxon>Curculionidae</taxon>
        <taxon>Ceutorhynchinae</taxon>
        <taxon>Ceutorhynchus</taxon>
    </lineage>
</organism>
<dbReference type="InterPro" id="IPR029058">
    <property type="entry name" value="AB_hydrolase_fold"/>
</dbReference>
<dbReference type="PANTHER" id="PTHR42776">
    <property type="entry name" value="SERINE PEPTIDASE S9 FAMILY MEMBER"/>
    <property type="match status" value="1"/>
</dbReference>
<evidence type="ECO:0000256" key="6">
    <source>
        <dbReference type="ARBA" id="ARBA00022490"/>
    </source>
</evidence>
<evidence type="ECO:0000256" key="2">
    <source>
        <dbReference type="ARBA" id="ARBA00004496"/>
    </source>
</evidence>
<feature type="domain" description="Peptidase S9 prolyl oligopeptidase catalytic" evidence="8">
    <location>
        <begin position="498"/>
        <end position="711"/>
    </location>
</feature>
<evidence type="ECO:0000256" key="4">
    <source>
        <dbReference type="ARBA" id="ARBA00011881"/>
    </source>
</evidence>
<dbReference type="PANTHER" id="PTHR42776:SF4">
    <property type="entry name" value="ACYLAMINO-ACID-RELEASING ENZYME"/>
    <property type="match status" value="1"/>
</dbReference>
<accession>A0A9N9QNF2</accession>
<keyword evidence="6" id="KW-0963">Cytoplasm</keyword>
<evidence type="ECO:0000256" key="1">
    <source>
        <dbReference type="ARBA" id="ARBA00000721"/>
    </source>
</evidence>
<dbReference type="SUPFAM" id="SSF82171">
    <property type="entry name" value="DPP6 N-terminal domain-like"/>
    <property type="match status" value="1"/>
</dbReference>
<dbReference type="InterPro" id="IPR045550">
    <property type="entry name" value="AARE_N"/>
</dbReference>
<evidence type="ECO:0000313" key="10">
    <source>
        <dbReference type="EMBL" id="CAG9773046.1"/>
    </source>
</evidence>
<dbReference type="Pfam" id="PF19283">
    <property type="entry name" value="APEH_N"/>
    <property type="match status" value="1"/>
</dbReference>
<evidence type="ECO:0000256" key="7">
    <source>
        <dbReference type="ARBA" id="ARBA00022801"/>
    </source>
</evidence>
<protein>
    <recommendedName>
        <fullName evidence="5">acylaminoacyl-peptidase</fullName>
        <ecNumber evidence="5">3.4.19.1</ecNumber>
    </recommendedName>
</protein>
<dbReference type="GO" id="GO:0008242">
    <property type="term" value="F:omega peptidase activity"/>
    <property type="evidence" value="ECO:0007669"/>
    <property type="project" value="UniProtKB-EC"/>
</dbReference>
<dbReference type="InterPro" id="IPR001375">
    <property type="entry name" value="Peptidase_S9_cat"/>
</dbReference>
<comment type="subunit">
    <text evidence="4">Homotetramer.</text>
</comment>
<dbReference type="SUPFAM" id="SSF53474">
    <property type="entry name" value="alpha/beta-Hydrolases"/>
    <property type="match status" value="1"/>
</dbReference>
<dbReference type="GO" id="GO:0006508">
    <property type="term" value="P:proteolysis"/>
    <property type="evidence" value="ECO:0007669"/>
    <property type="project" value="InterPro"/>
</dbReference>
<dbReference type="EMBL" id="OU892284">
    <property type="protein sequence ID" value="CAG9773046.1"/>
    <property type="molecule type" value="Genomic_DNA"/>
</dbReference>
<dbReference type="AlphaFoldDB" id="A0A9N9QNF2"/>
<reference evidence="10" key="1">
    <citation type="submission" date="2022-01" db="EMBL/GenBank/DDBJ databases">
        <authorList>
            <person name="King R."/>
        </authorList>
    </citation>
    <scope>NUCLEOTIDE SEQUENCE</scope>
</reference>
<evidence type="ECO:0000256" key="5">
    <source>
        <dbReference type="ARBA" id="ARBA00012917"/>
    </source>
</evidence>
<comment type="subcellular location">
    <subcellularLocation>
        <location evidence="2">Cytoplasm</location>
    </subcellularLocation>
</comment>
<evidence type="ECO:0000259" key="9">
    <source>
        <dbReference type="Pfam" id="PF19283"/>
    </source>
</evidence>
<dbReference type="Proteomes" id="UP001152799">
    <property type="component" value="Chromosome 8"/>
</dbReference>
<sequence length="713" mass="79671">MFTKYLVPFSSSSYCCGMSPKLDKIVKTYKSLSQIPALIGAQIQSPNAINTTWSQRNLEMGATTKFNRTILLKNLQCIETTNPVDVSREIISRVSKSQKLKAVLREKDSNQILEIWQQTNLIRVVDLAALDVHGNVYTDVEFGAFEFSPDETKLLYVAEKKIVKSEPFYKRKKLDLKDVGDVSKPAPRGEEFLFEQDWGEQLVGKKQSVLAQYDIENDSVVILKGTPTNVCVAQPKYTLDGKNVVGVSYFVEPRKLGLIYCTNRPSTIFQLDFEGNYVEMPLDNAAVKSPIFTLDGNTIVWLERQAKGPHMACMALKKTSYPITKNSTSETIIDIVEFKKETTNNRNFFGIFTTGFPKRPWASPNKLFLNTAQKYTINSYVVDIETGDLNELIYNEGSQLIIDVKDDLVLALRRNFLVPDSIVLGKITASDPAGPIQWTELTPKIEVPEIQGATYKYYDFNKNSCDFNAIYLGPTSGDNVPLLVWPHGGPHSSFANYFFLEEAIFLALGYAILLVNYRGSTGSGNATVNFLLGKVGSADVQDCVEAVDAVLKDCPWVNPKQLALCGGSHGGFLVAHLSGQYPEKFKSVVARNPVIDIASMSIMSDIPDWCYIEAGYSYTQEGAVDDDALLKMRNASPLVHAHKVKAPTLLQIGFRDLRVPPQQGNEYYFRLKANGVKVQMNLYDDNHPLGTVPNEMDNIINTILWTEEHLGRD</sequence>
<name>A0A9N9QNF2_9CUCU</name>
<dbReference type="OrthoDB" id="416344at2759"/>
<evidence type="ECO:0000313" key="11">
    <source>
        <dbReference type="Proteomes" id="UP001152799"/>
    </source>
</evidence>
<dbReference type="GO" id="GO:0004252">
    <property type="term" value="F:serine-type endopeptidase activity"/>
    <property type="evidence" value="ECO:0007669"/>
    <property type="project" value="TreeGrafter"/>
</dbReference>
<comment type="similarity">
    <text evidence="3">Belongs to the peptidase S9C family.</text>
</comment>
<dbReference type="Pfam" id="PF00326">
    <property type="entry name" value="Peptidase_S9"/>
    <property type="match status" value="1"/>
</dbReference>
<proteinExistence type="inferred from homology"/>
<keyword evidence="7" id="KW-0378">Hydrolase</keyword>
<gene>
    <name evidence="10" type="ORF">CEUTPL_LOCUS13447</name>
</gene>
<evidence type="ECO:0000256" key="3">
    <source>
        <dbReference type="ARBA" id="ARBA00010040"/>
    </source>
</evidence>
<comment type="catalytic activity">
    <reaction evidence="1">
        <text>Cleavage of an N-acetyl or N-formyl amino acid from the N-terminus of a polypeptide.</text>
        <dbReference type="EC" id="3.4.19.1"/>
    </reaction>
</comment>
<evidence type="ECO:0000259" key="8">
    <source>
        <dbReference type="Pfam" id="PF00326"/>
    </source>
</evidence>